<evidence type="ECO:0000313" key="3">
    <source>
        <dbReference type="Proteomes" id="UP000451471"/>
    </source>
</evidence>
<dbReference type="RefSeq" id="WP_158206128.1">
    <property type="nucleotide sequence ID" value="NZ_WSZK01000036.1"/>
</dbReference>
<reference evidence="2 3" key="1">
    <citation type="submission" date="2019-12" db="EMBL/GenBank/DDBJ databases">
        <title>Halocatena pleomorpha gen. nov. sp. nov., an extremely halophilic archaeon of family Halobacteriaceae isolated from saltpan soil.</title>
        <authorList>
            <person name="Pal Y."/>
            <person name="Verma A."/>
            <person name="Krishnamurthi S."/>
            <person name="Kumar P."/>
        </authorList>
    </citation>
    <scope>NUCLEOTIDE SEQUENCE [LARGE SCALE GENOMIC DNA]</scope>
    <source>
        <strain evidence="2 3">JCM 16495</strain>
    </source>
</reference>
<dbReference type="OrthoDB" id="142753at2157"/>
<comment type="caution">
    <text evidence="2">The sequence shown here is derived from an EMBL/GenBank/DDBJ whole genome shotgun (WGS) entry which is preliminary data.</text>
</comment>
<proteinExistence type="predicted"/>
<keyword evidence="3" id="KW-1185">Reference proteome</keyword>
<feature type="region of interest" description="Disordered" evidence="1">
    <location>
        <begin position="36"/>
        <end position="87"/>
    </location>
</feature>
<name>A0A6B0GNT8_9EURY</name>
<accession>A0A6B0GNT8</accession>
<dbReference type="Proteomes" id="UP000451471">
    <property type="component" value="Unassembled WGS sequence"/>
</dbReference>
<evidence type="ECO:0008006" key="4">
    <source>
        <dbReference type="Google" id="ProtNLM"/>
    </source>
</evidence>
<dbReference type="Pfam" id="PF05069">
    <property type="entry name" value="Phage_tail_S"/>
    <property type="match status" value="1"/>
</dbReference>
<gene>
    <name evidence="2" type="ORF">GQS65_18610</name>
</gene>
<organism evidence="2 3">
    <name type="scientific">Halomarina oriensis</name>
    <dbReference type="NCBI Taxonomy" id="671145"/>
    <lineage>
        <taxon>Archaea</taxon>
        <taxon>Methanobacteriati</taxon>
        <taxon>Methanobacteriota</taxon>
        <taxon>Stenosarchaea group</taxon>
        <taxon>Halobacteria</taxon>
        <taxon>Halobacteriales</taxon>
        <taxon>Natronomonadaceae</taxon>
        <taxon>Halomarina</taxon>
    </lineage>
</organism>
<evidence type="ECO:0000313" key="2">
    <source>
        <dbReference type="EMBL" id="MWG36472.1"/>
    </source>
</evidence>
<dbReference type="EMBL" id="WSZK01000036">
    <property type="protein sequence ID" value="MWG36472.1"/>
    <property type="molecule type" value="Genomic_DNA"/>
</dbReference>
<sequence length="142" mass="14892">MQEFNLIPRVQASLAAAEDDIAMDIADAIHQQVDDNWQSGQDAQGAPWAPNAPSTIRAKGGSTPLVDSEETREDMGTASVGGGVARYGPTTERAGKLLAIHEHGVPEKNIPARPVIGPAADYGEDVAGRVAARSLARALKQL</sequence>
<evidence type="ECO:0000256" key="1">
    <source>
        <dbReference type="SAM" id="MobiDB-lite"/>
    </source>
</evidence>
<protein>
    <recommendedName>
        <fullName evidence="4">HK97 gp10 family phage protein</fullName>
    </recommendedName>
</protein>
<dbReference type="InterPro" id="IPR006522">
    <property type="entry name" value="Phage_virion_morphogenesis"/>
</dbReference>
<dbReference type="AlphaFoldDB" id="A0A6B0GNT8"/>